<dbReference type="EMBL" id="BOMH01000024">
    <property type="protein sequence ID" value="GID65295.1"/>
    <property type="molecule type" value="Genomic_DNA"/>
</dbReference>
<accession>A0A919IFX8</accession>
<gene>
    <name evidence="2" type="ORF">Acy02nite_31760</name>
</gene>
<dbReference type="Pfam" id="PF00583">
    <property type="entry name" value="Acetyltransf_1"/>
    <property type="match status" value="1"/>
</dbReference>
<keyword evidence="3" id="KW-1185">Reference proteome</keyword>
<evidence type="ECO:0000313" key="3">
    <source>
        <dbReference type="Proteomes" id="UP000619479"/>
    </source>
</evidence>
<dbReference type="Proteomes" id="UP000619479">
    <property type="component" value="Unassembled WGS sequence"/>
</dbReference>
<dbReference type="PROSITE" id="PS51186">
    <property type="entry name" value="GNAT"/>
    <property type="match status" value="1"/>
</dbReference>
<proteinExistence type="predicted"/>
<dbReference type="GO" id="GO:0016747">
    <property type="term" value="F:acyltransferase activity, transferring groups other than amino-acyl groups"/>
    <property type="evidence" value="ECO:0007669"/>
    <property type="project" value="InterPro"/>
</dbReference>
<protein>
    <recommendedName>
        <fullName evidence="1">N-acetyltransferase domain-containing protein</fullName>
    </recommendedName>
</protein>
<evidence type="ECO:0000259" key="1">
    <source>
        <dbReference type="PROSITE" id="PS51186"/>
    </source>
</evidence>
<dbReference type="RefSeq" id="WP_203741262.1">
    <property type="nucleotide sequence ID" value="NZ_BAAAUC010000018.1"/>
</dbReference>
<dbReference type="SUPFAM" id="SSF55729">
    <property type="entry name" value="Acyl-CoA N-acyltransferases (Nat)"/>
    <property type="match status" value="1"/>
</dbReference>
<feature type="domain" description="N-acetyltransferase" evidence="1">
    <location>
        <begin position="130"/>
        <end position="268"/>
    </location>
</feature>
<comment type="caution">
    <text evidence="2">The sequence shown here is derived from an EMBL/GenBank/DDBJ whole genome shotgun (WGS) entry which is preliminary data.</text>
</comment>
<dbReference type="InterPro" id="IPR016181">
    <property type="entry name" value="Acyl_CoA_acyltransferase"/>
</dbReference>
<dbReference type="InterPro" id="IPR000182">
    <property type="entry name" value="GNAT_dom"/>
</dbReference>
<name>A0A919IFX8_9ACTN</name>
<organism evidence="2 3">
    <name type="scientific">Actinoplanes cyaneus</name>
    <dbReference type="NCBI Taxonomy" id="52696"/>
    <lineage>
        <taxon>Bacteria</taxon>
        <taxon>Bacillati</taxon>
        <taxon>Actinomycetota</taxon>
        <taxon>Actinomycetes</taxon>
        <taxon>Micromonosporales</taxon>
        <taxon>Micromonosporaceae</taxon>
        <taxon>Actinoplanes</taxon>
    </lineage>
</organism>
<dbReference type="Gene3D" id="3.40.630.30">
    <property type="match status" value="1"/>
</dbReference>
<evidence type="ECO:0000313" key="2">
    <source>
        <dbReference type="EMBL" id="GID65295.1"/>
    </source>
</evidence>
<dbReference type="AlphaFoldDB" id="A0A919IFX8"/>
<sequence length="268" mass="27575">MIDDAGAEMTEAAFMFDTVTRAPEPARSRLGAAAVRLGGGVALAMPGSGSPYWNKALGFGLAEPFTPAVLDAVLDFYRAQGVSQAVLQLVPAVLFDGFAQIAAARGLERGNPWIKLGGDPAKVRAADTDLRIGPVPAAEAETWADLLLSNFGMPAGDLTAMLAGTVGRQGWQPFGAWDGGRIVGGGNVFVSGEGAALNAAATSPSHRGRGAQSALIAARAAVAAEAGARHLYAETGKPVGGAHNASLSNMVRAGLAPLYERDNWIWRL</sequence>
<reference evidence="2" key="1">
    <citation type="submission" date="2021-01" db="EMBL/GenBank/DDBJ databases">
        <title>Whole genome shotgun sequence of Actinoplanes cyaneus NBRC 14990.</title>
        <authorList>
            <person name="Komaki H."/>
            <person name="Tamura T."/>
        </authorList>
    </citation>
    <scope>NUCLEOTIDE SEQUENCE</scope>
    <source>
        <strain evidence="2">NBRC 14990</strain>
    </source>
</reference>